<dbReference type="KEGG" id="rbc:BN938_0496"/>
<dbReference type="Proteomes" id="UP000027616">
    <property type="component" value="Chromosome I"/>
</dbReference>
<keyword evidence="3" id="KW-0067">ATP-binding</keyword>
<keyword evidence="3" id="KW-0378">Hydrolase</keyword>
<reference evidence="3" key="1">
    <citation type="submission" date="2014-01" db="EMBL/GenBank/DDBJ databases">
        <authorList>
            <person name="Nelson M."/>
        </authorList>
    </citation>
    <scope>NUCLEOTIDE SEQUENCE</scope>
</reference>
<organism evidence="3 4">
    <name type="scientific">Mucinivorans hirudinis</name>
    <dbReference type="NCBI Taxonomy" id="1433126"/>
    <lineage>
        <taxon>Bacteria</taxon>
        <taxon>Pseudomonadati</taxon>
        <taxon>Bacteroidota</taxon>
        <taxon>Bacteroidia</taxon>
        <taxon>Bacteroidales</taxon>
        <taxon>Rikenellaceae</taxon>
        <taxon>Mucinivorans</taxon>
    </lineage>
</organism>
<evidence type="ECO:0000313" key="2">
    <source>
        <dbReference type="EMBL" id="CDN30525.1"/>
    </source>
</evidence>
<accession>A0A060R6D4</accession>
<gene>
    <name evidence="1" type="ORF">BN938_0107</name>
    <name evidence="2" type="ORF">BN938_0420</name>
    <name evidence="3" type="ORF">BN938_0496</name>
</gene>
<dbReference type="STRING" id="1433126.BN938_0107"/>
<dbReference type="EMBL" id="HG934468">
    <property type="protein sequence ID" value="CDN30525.1"/>
    <property type="molecule type" value="Genomic_DNA"/>
</dbReference>
<evidence type="ECO:0000313" key="1">
    <source>
        <dbReference type="EMBL" id="CDN30214.1"/>
    </source>
</evidence>
<sequence>MYANLLFFKPYLFLAFCVGTTDFSIRRWWCSFDCVSSKWYGVVSEDSI</sequence>
<dbReference type="AlphaFoldDB" id="A0A060R6D4"/>
<evidence type="ECO:0000313" key="4">
    <source>
        <dbReference type="Proteomes" id="UP000027616"/>
    </source>
</evidence>
<dbReference type="KEGG" id="rbc:BN938_0107"/>
<proteinExistence type="predicted"/>
<keyword evidence="3" id="KW-0347">Helicase</keyword>
<dbReference type="GO" id="GO:0004386">
    <property type="term" value="F:helicase activity"/>
    <property type="evidence" value="ECO:0007669"/>
    <property type="project" value="UniProtKB-KW"/>
</dbReference>
<name>A0A060R6D4_9BACT</name>
<evidence type="ECO:0000313" key="3">
    <source>
        <dbReference type="EMBL" id="CDN30601.1"/>
    </source>
</evidence>
<dbReference type="EMBL" id="HG934468">
    <property type="protein sequence ID" value="CDN30601.1"/>
    <property type="molecule type" value="Genomic_DNA"/>
</dbReference>
<keyword evidence="3" id="KW-0547">Nucleotide-binding</keyword>
<reference evidence="3 4" key="2">
    <citation type="journal article" date="2015" name="Genome Announc.">
        <title>Complete Genome Sequence of the Novel Leech Symbiont Mucinivorans hirudinis M3T.</title>
        <authorList>
            <person name="Nelson M.C."/>
            <person name="Bomar L."/>
            <person name="Graf J."/>
        </authorList>
    </citation>
    <scope>NUCLEOTIDE SEQUENCE [LARGE SCALE GENOMIC DNA]</scope>
    <source>
        <strain evidence="4">M3</strain>
    </source>
</reference>
<dbReference type="GO" id="GO:0016787">
    <property type="term" value="F:hydrolase activity"/>
    <property type="evidence" value="ECO:0007669"/>
    <property type="project" value="UniProtKB-KW"/>
</dbReference>
<dbReference type="KEGG" id="rbc:BN938_0420"/>
<protein>
    <submittedName>
        <fullName evidence="3">Replicative DNA helicase, intein-containing</fullName>
        <ecNumber evidence="3">3.6.1.-</ecNumber>
    </submittedName>
</protein>
<dbReference type="HOGENOM" id="CLU_3154988_0_0_10"/>
<dbReference type="EMBL" id="HG934468">
    <property type="protein sequence ID" value="CDN30214.1"/>
    <property type="molecule type" value="Genomic_DNA"/>
</dbReference>
<dbReference type="EC" id="3.6.1.-" evidence="3"/>
<keyword evidence="4" id="KW-1185">Reference proteome</keyword>